<evidence type="ECO:0000256" key="2">
    <source>
        <dbReference type="SAM" id="Phobius"/>
    </source>
</evidence>
<evidence type="ECO:0000256" key="1">
    <source>
        <dbReference type="SAM" id="MobiDB-lite"/>
    </source>
</evidence>
<evidence type="ECO:0000313" key="4">
    <source>
        <dbReference type="Proteomes" id="UP000635606"/>
    </source>
</evidence>
<evidence type="ECO:0000313" key="3">
    <source>
        <dbReference type="EMBL" id="GIJ72226.1"/>
    </source>
</evidence>
<keyword evidence="4" id="KW-1185">Reference proteome</keyword>
<feature type="compositionally biased region" description="Pro residues" evidence="1">
    <location>
        <begin position="133"/>
        <end position="145"/>
    </location>
</feature>
<reference evidence="3" key="1">
    <citation type="submission" date="2021-01" db="EMBL/GenBank/DDBJ databases">
        <title>Whole genome shotgun sequence of Virgisporangium ochraceum NBRC 16418.</title>
        <authorList>
            <person name="Komaki H."/>
            <person name="Tamura T."/>
        </authorList>
    </citation>
    <scope>NUCLEOTIDE SEQUENCE</scope>
    <source>
        <strain evidence="3">NBRC 16418</strain>
    </source>
</reference>
<feature type="transmembrane region" description="Helical" evidence="2">
    <location>
        <begin position="92"/>
        <end position="112"/>
    </location>
</feature>
<feature type="compositionally biased region" description="Pro residues" evidence="1">
    <location>
        <begin position="1"/>
        <end position="10"/>
    </location>
</feature>
<protein>
    <submittedName>
        <fullName evidence="3">Uncharacterized protein</fullName>
    </submittedName>
</protein>
<organism evidence="3 4">
    <name type="scientific">Virgisporangium ochraceum</name>
    <dbReference type="NCBI Taxonomy" id="65505"/>
    <lineage>
        <taxon>Bacteria</taxon>
        <taxon>Bacillati</taxon>
        <taxon>Actinomycetota</taxon>
        <taxon>Actinomycetes</taxon>
        <taxon>Micromonosporales</taxon>
        <taxon>Micromonosporaceae</taxon>
        <taxon>Virgisporangium</taxon>
    </lineage>
</organism>
<dbReference type="Proteomes" id="UP000635606">
    <property type="component" value="Unassembled WGS sequence"/>
</dbReference>
<feature type="compositionally biased region" description="Pro residues" evidence="1">
    <location>
        <begin position="221"/>
        <end position="245"/>
    </location>
</feature>
<feature type="compositionally biased region" description="Low complexity" evidence="1">
    <location>
        <begin position="201"/>
        <end position="220"/>
    </location>
</feature>
<feature type="region of interest" description="Disordered" evidence="1">
    <location>
        <begin position="129"/>
        <end position="153"/>
    </location>
</feature>
<gene>
    <name evidence="3" type="ORF">Voc01_071430</name>
</gene>
<keyword evidence="2" id="KW-1133">Transmembrane helix</keyword>
<accession>A0A8J3ZZ10</accession>
<proteinExistence type="predicted"/>
<keyword evidence="2" id="KW-0472">Membrane</keyword>
<comment type="caution">
    <text evidence="3">The sequence shown here is derived from an EMBL/GenBank/DDBJ whole genome shotgun (WGS) entry which is preliminary data.</text>
</comment>
<dbReference type="AlphaFoldDB" id="A0A8J3ZZ10"/>
<dbReference type="EMBL" id="BOPH01000098">
    <property type="protein sequence ID" value="GIJ72226.1"/>
    <property type="molecule type" value="Genomic_DNA"/>
</dbReference>
<feature type="region of interest" description="Disordered" evidence="1">
    <location>
        <begin position="1"/>
        <end position="35"/>
    </location>
</feature>
<feature type="compositionally biased region" description="Gly residues" evidence="1">
    <location>
        <begin position="23"/>
        <end position="35"/>
    </location>
</feature>
<name>A0A8J3ZZ10_9ACTN</name>
<feature type="region of interest" description="Disordered" evidence="1">
    <location>
        <begin position="201"/>
        <end position="274"/>
    </location>
</feature>
<keyword evidence="2" id="KW-0812">Transmembrane</keyword>
<sequence>MRFARRPPPVSRRDADLLLDGTPSGGGPGGSAGAGGAHAGLVELLAVAAAPPRPAELAGEEAAVAAFRRGFDARPARPAAVGPAGARPRRRVAVVALSVVVALVGGTAYAAGTSRLPDPVQQRLHEALSGIGVPPPSPDAPPPSAASPATSSDRAHLTLLCRAWQSTRTTPGAPHIGPDDQRTLAAAAGGPNRIADYCATLAPTPSATPSATAAPGRPGNPGNPDPGAPPATKPGTPPVTPPAAPPGNGNPGAPADPGNGNGNGQNRKGVGPGG</sequence>